<gene>
    <name evidence="10" type="ORF">GCM10011352_03760</name>
</gene>
<dbReference type="Proteomes" id="UP000629025">
    <property type="component" value="Unassembled WGS sequence"/>
</dbReference>
<dbReference type="InterPro" id="IPR026033">
    <property type="entry name" value="Azg-like_bact_archaea"/>
</dbReference>
<keyword evidence="11" id="KW-1185">Reference proteome</keyword>
<evidence type="ECO:0000256" key="6">
    <source>
        <dbReference type="ARBA" id="ARBA00022989"/>
    </source>
</evidence>
<evidence type="ECO:0000256" key="4">
    <source>
        <dbReference type="ARBA" id="ARBA00022475"/>
    </source>
</evidence>
<feature type="transmembrane region" description="Helical" evidence="9">
    <location>
        <begin position="159"/>
        <end position="185"/>
    </location>
</feature>
<feature type="transmembrane region" description="Helical" evidence="9">
    <location>
        <begin position="49"/>
        <end position="68"/>
    </location>
</feature>
<organism evidence="10 11">
    <name type="scientific">Marinobacterium zhoushanense</name>
    <dbReference type="NCBI Taxonomy" id="1679163"/>
    <lineage>
        <taxon>Bacteria</taxon>
        <taxon>Pseudomonadati</taxon>
        <taxon>Pseudomonadota</taxon>
        <taxon>Gammaproteobacteria</taxon>
        <taxon>Oceanospirillales</taxon>
        <taxon>Oceanospirillaceae</taxon>
        <taxon>Marinobacterium</taxon>
    </lineage>
</organism>
<dbReference type="InterPro" id="IPR006043">
    <property type="entry name" value="NCS2"/>
</dbReference>
<protein>
    <submittedName>
        <fullName evidence="10">Transporter</fullName>
    </submittedName>
</protein>
<comment type="caution">
    <text evidence="10">The sequence shown here is derived from an EMBL/GenBank/DDBJ whole genome shotgun (WGS) entry which is preliminary data.</text>
</comment>
<keyword evidence="7 8" id="KW-0472">Membrane</keyword>
<evidence type="ECO:0000256" key="5">
    <source>
        <dbReference type="ARBA" id="ARBA00022692"/>
    </source>
</evidence>
<proteinExistence type="inferred from homology"/>
<name>A0ABQ1K1Y0_9GAMM</name>
<feature type="transmembrane region" description="Helical" evidence="9">
    <location>
        <begin position="80"/>
        <end position="101"/>
    </location>
</feature>
<feature type="transmembrane region" description="Helical" evidence="9">
    <location>
        <begin position="205"/>
        <end position="225"/>
    </location>
</feature>
<dbReference type="PANTHER" id="PTHR43337">
    <property type="entry name" value="XANTHINE/URACIL PERMEASE C887.17-RELATED"/>
    <property type="match status" value="1"/>
</dbReference>
<reference evidence="11" key="1">
    <citation type="journal article" date="2019" name="Int. J. Syst. Evol. Microbiol.">
        <title>The Global Catalogue of Microorganisms (GCM) 10K type strain sequencing project: providing services to taxonomists for standard genome sequencing and annotation.</title>
        <authorList>
            <consortium name="The Broad Institute Genomics Platform"/>
            <consortium name="The Broad Institute Genome Sequencing Center for Infectious Disease"/>
            <person name="Wu L."/>
            <person name="Ma J."/>
        </authorList>
    </citation>
    <scope>NUCLEOTIDE SEQUENCE [LARGE SCALE GENOMIC DNA]</scope>
    <source>
        <strain evidence="11">CGMCC 1.15341</strain>
    </source>
</reference>
<evidence type="ECO:0000256" key="1">
    <source>
        <dbReference type="ARBA" id="ARBA00004651"/>
    </source>
</evidence>
<keyword evidence="4 8" id="KW-1003">Cell membrane</keyword>
<keyword evidence="5 8" id="KW-0812">Transmembrane</keyword>
<keyword evidence="6 8" id="KW-1133">Transmembrane helix</keyword>
<evidence type="ECO:0000256" key="2">
    <source>
        <dbReference type="ARBA" id="ARBA00005697"/>
    </source>
</evidence>
<feature type="transmembrane region" description="Helical" evidence="9">
    <location>
        <begin position="404"/>
        <end position="422"/>
    </location>
</feature>
<comment type="similarity">
    <text evidence="2 8">Belongs to the nucleobase:cation symporter-2 (NCS2) (TC 2.A.40) family. Azg-like subfamily.</text>
</comment>
<accession>A0ABQ1K1Y0</accession>
<feature type="transmembrane region" description="Helical" evidence="9">
    <location>
        <begin position="434"/>
        <end position="457"/>
    </location>
</feature>
<dbReference type="EMBL" id="BMIJ01000001">
    <property type="protein sequence ID" value="GGB81282.1"/>
    <property type="molecule type" value="Genomic_DNA"/>
</dbReference>
<feature type="transmembrane region" description="Helical" evidence="9">
    <location>
        <begin position="379"/>
        <end position="398"/>
    </location>
</feature>
<keyword evidence="3 8" id="KW-0813">Transport</keyword>
<evidence type="ECO:0000256" key="7">
    <source>
        <dbReference type="ARBA" id="ARBA00023136"/>
    </source>
</evidence>
<evidence type="ECO:0000256" key="3">
    <source>
        <dbReference type="ARBA" id="ARBA00022448"/>
    </source>
</evidence>
<feature type="transmembrane region" description="Helical" evidence="9">
    <location>
        <begin position="125"/>
        <end position="147"/>
    </location>
</feature>
<feature type="transmembrane region" description="Helical" evidence="9">
    <location>
        <begin position="293"/>
        <end position="314"/>
    </location>
</feature>
<feature type="transmembrane region" description="Helical" evidence="9">
    <location>
        <begin position="469"/>
        <end position="489"/>
    </location>
</feature>
<comment type="subcellular location">
    <subcellularLocation>
        <location evidence="1 8">Cell membrane</location>
        <topology evidence="1 8">Multi-pass membrane protein</topology>
    </subcellularLocation>
</comment>
<dbReference type="InterPro" id="IPR045018">
    <property type="entry name" value="Azg-like"/>
</dbReference>
<evidence type="ECO:0000256" key="8">
    <source>
        <dbReference type="PIRNR" id="PIRNR005353"/>
    </source>
</evidence>
<sequence length="491" mass="52444">MESIQQQEVALDTAMSDQAPSDRRASGQRRFIDRFFKLQEHRTNVRTEVIAGLTTFITMSYIMFLNPIIMSKTGMPFDGLFLATCIGAAIATIFMGVYANWPIGLAPGMGLNAFFTFTVVLEMDYSWQVALGAVFLSGVLFVAMSVTRLREWMLNSIPLSLRLAMTAGVGLFLGFIGLRFTGIVVPNADNVVALADLTHFGFGQFGPEAPALGLLSFLLISILSYRRVFGSVILGIGITTAVAFLMAAVLPYDFFTVSVDWAPASGFVSWPEGGLVAVPNFADLSPVFMQLDIAGAFEVALIPVIITFLFVNIFDTAGTLMGVAQRANLQDENGNIEGLDKSLKADSISSVIGTAFGCPPVTSYVESAAGVSAGGRTGLTAVVIGVMFLFGLFLLPLAQMLPGFAVDGALIYVAMLMMGSLAKIDWEDMTEFTPAILTTIMMPLTFSIANGIAVGFVSYTALKLCTGKASSISAGVWALTAIFVAKFIFLP</sequence>
<feature type="transmembrane region" description="Helical" evidence="9">
    <location>
        <begin position="232"/>
        <end position="252"/>
    </location>
</feature>
<evidence type="ECO:0000313" key="11">
    <source>
        <dbReference type="Proteomes" id="UP000629025"/>
    </source>
</evidence>
<evidence type="ECO:0000313" key="10">
    <source>
        <dbReference type="EMBL" id="GGB81282.1"/>
    </source>
</evidence>
<dbReference type="PIRSF" id="PIRSF005353">
    <property type="entry name" value="PbuG"/>
    <property type="match status" value="1"/>
</dbReference>
<dbReference type="PANTHER" id="PTHR43337:SF1">
    <property type="entry name" value="XANTHINE_URACIL PERMEASE C887.17-RELATED"/>
    <property type="match status" value="1"/>
</dbReference>
<evidence type="ECO:0000256" key="9">
    <source>
        <dbReference type="SAM" id="Phobius"/>
    </source>
</evidence>
<dbReference type="Pfam" id="PF00860">
    <property type="entry name" value="Xan_ur_permease"/>
    <property type="match status" value="1"/>
</dbReference>